<dbReference type="EMBL" id="JANVFO010000007">
    <property type="protein sequence ID" value="KAJ3735853.1"/>
    <property type="molecule type" value="Genomic_DNA"/>
</dbReference>
<evidence type="ECO:0000256" key="2">
    <source>
        <dbReference type="ARBA" id="ARBA00023242"/>
    </source>
</evidence>
<evidence type="ECO:0000256" key="1">
    <source>
        <dbReference type="ARBA" id="ARBA00004123"/>
    </source>
</evidence>
<organism evidence="4 5">
    <name type="scientific">Lentinula guzmanii</name>
    <dbReference type="NCBI Taxonomy" id="2804957"/>
    <lineage>
        <taxon>Eukaryota</taxon>
        <taxon>Fungi</taxon>
        <taxon>Dikarya</taxon>
        <taxon>Basidiomycota</taxon>
        <taxon>Agaricomycotina</taxon>
        <taxon>Agaricomycetes</taxon>
        <taxon>Agaricomycetidae</taxon>
        <taxon>Agaricales</taxon>
        <taxon>Marasmiineae</taxon>
        <taxon>Omphalotaceae</taxon>
        <taxon>Lentinula</taxon>
    </lineage>
</organism>
<dbReference type="Pfam" id="PF05965">
    <property type="entry name" value="FYRC"/>
    <property type="match status" value="1"/>
</dbReference>
<dbReference type="Proteomes" id="UP001176059">
    <property type="component" value="Unassembled WGS sequence"/>
</dbReference>
<feature type="compositionally biased region" description="Low complexity" evidence="3">
    <location>
        <begin position="213"/>
        <end position="226"/>
    </location>
</feature>
<feature type="compositionally biased region" description="Polar residues" evidence="3">
    <location>
        <begin position="77"/>
        <end position="100"/>
    </location>
</feature>
<name>A0AA38JRZ4_9AGAR</name>
<feature type="compositionally biased region" description="Basic and acidic residues" evidence="3">
    <location>
        <begin position="698"/>
        <end position="722"/>
    </location>
</feature>
<accession>A0AA38JRZ4</accession>
<dbReference type="InterPro" id="IPR003888">
    <property type="entry name" value="FYrich_N"/>
</dbReference>
<evidence type="ECO:0000313" key="4">
    <source>
        <dbReference type="EMBL" id="KAJ3735853.1"/>
    </source>
</evidence>
<dbReference type="PROSITE" id="PS51543">
    <property type="entry name" value="FYRC"/>
    <property type="match status" value="1"/>
</dbReference>
<protein>
    <submittedName>
        <fullName evidence="4">F/Y rich C-terminus-domain-containing protein</fullName>
    </submittedName>
</protein>
<reference evidence="4" key="2">
    <citation type="journal article" date="2023" name="Proc. Natl. Acad. Sci. U.S.A.">
        <title>A global phylogenomic analysis of the shiitake genus Lentinula.</title>
        <authorList>
            <person name="Sierra-Patev S."/>
            <person name="Min B."/>
            <person name="Naranjo-Ortiz M."/>
            <person name="Looney B."/>
            <person name="Konkel Z."/>
            <person name="Slot J.C."/>
            <person name="Sakamoto Y."/>
            <person name="Steenwyk J.L."/>
            <person name="Rokas A."/>
            <person name="Carro J."/>
            <person name="Camarero S."/>
            <person name="Ferreira P."/>
            <person name="Molpeceres G."/>
            <person name="Ruiz-Duenas F.J."/>
            <person name="Serrano A."/>
            <person name="Henrissat B."/>
            <person name="Drula E."/>
            <person name="Hughes K.W."/>
            <person name="Mata J.L."/>
            <person name="Ishikawa N.K."/>
            <person name="Vargas-Isla R."/>
            <person name="Ushijima S."/>
            <person name="Smith C.A."/>
            <person name="Donoghue J."/>
            <person name="Ahrendt S."/>
            <person name="Andreopoulos W."/>
            <person name="He G."/>
            <person name="LaButti K."/>
            <person name="Lipzen A."/>
            <person name="Ng V."/>
            <person name="Riley R."/>
            <person name="Sandor L."/>
            <person name="Barry K."/>
            <person name="Martinez A.T."/>
            <person name="Xiao Y."/>
            <person name="Gibbons J.G."/>
            <person name="Terashima K."/>
            <person name="Grigoriev I.V."/>
            <person name="Hibbett D."/>
        </authorList>
    </citation>
    <scope>NUCLEOTIDE SEQUENCE</scope>
    <source>
        <strain evidence="4">ET3784</strain>
    </source>
</reference>
<dbReference type="SMART" id="SM00541">
    <property type="entry name" value="FYRN"/>
    <property type="match status" value="1"/>
</dbReference>
<feature type="region of interest" description="Disordered" evidence="3">
    <location>
        <begin position="1"/>
        <end position="123"/>
    </location>
</feature>
<proteinExistence type="predicted"/>
<evidence type="ECO:0000313" key="5">
    <source>
        <dbReference type="Proteomes" id="UP001176059"/>
    </source>
</evidence>
<dbReference type="PROSITE" id="PS51542">
    <property type="entry name" value="FYRN"/>
    <property type="match status" value="1"/>
</dbReference>
<dbReference type="SMART" id="SM00542">
    <property type="entry name" value="FYRC"/>
    <property type="match status" value="1"/>
</dbReference>
<feature type="compositionally biased region" description="Polar residues" evidence="3">
    <location>
        <begin position="514"/>
        <end position="536"/>
    </location>
</feature>
<feature type="compositionally biased region" description="Low complexity" evidence="3">
    <location>
        <begin position="1"/>
        <end position="12"/>
    </location>
</feature>
<gene>
    <name evidence="4" type="ORF">DFJ43DRAFT_760873</name>
</gene>
<feature type="compositionally biased region" description="Basic and acidic residues" evidence="3">
    <location>
        <begin position="413"/>
        <end position="429"/>
    </location>
</feature>
<dbReference type="InterPro" id="IPR003889">
    <property type="entry name" value="FYrich_C"/>
</dbReference>
<feature type="compositionally biased region" description="Polar residues" evidence="3">
    <location>
        <begin position="109"/>
        <end position="123"/>
    </location>
</feature>
<feature type="region of interest" description="Disordered" evidence="3">
    <location>
        <begin position="207"/>
        <end position="276"/>
    </location>
</feature>
<sequence>MSSHHSSNLSSNRQERFPSIQNASFNNGVPDSSTAILNKTPDPQIGEKRRESAEEEHSDTHNNNQKSTKRPRVIENLSLNANGGPTKNNVDADCTQNDTIDPNLDPALQSESQPRPATSTSSSLASNPYAIYLTNPRSSSGTAPAYPAFANPYYFLTIPPATVPIPSHSPHLHPGIPFMPPIYPYTPPVTIPIPRLQAAVPSASVAKTRPEFTQSSAQSQTVTSGSPASANSGGDQNATSLQHSISFSKPRRSKSHAVVSKNHSIPTIPRDKHGQPMLPLNVGIMTVVRLGNVCFRDHFHSERYIFPVGYTVTRRYLSTLDPSAEVVYHCTILDGGDGPKFQIVPSDEPDKPIIASTATGAWSSIVRKANEIRKRQHSNSVSGPDFYGLGQNTIRHLIQQLSGAERLAKRGTRKNEDASENEDGKGSDRSKRRRCNGIYVWQNYIEGGSLGGRHAAVIPALPDQYGSTHSPSKGAGNHDHSIESGSASGRFEGIDRGSHTPHTAQDPGAKANPTIATSTSVDSNDTSGSATRSSGLSYYPSHVLAQAELQMQPQGYYYPPQPNSGPSPSYYPIHYPPQPIDYTQHQHFQAQQPTASHPQFPLHDSAHVQATLASLLHSLARAHSEDDPAEFDSSAPSTVATLIVPMHGGQPGRDDNVEGEGEGKEKTHRDEEDIHNEVQASPEVPRESELSHSLLHGQDPERERALDEGHLQEKDGNERGKT</sequence>
<reference evidence="4" key="1">
    <citation type="submission" date="2022-08" db="EMBL/GenBank/DDBJ databases">
        <authorList>
            <consortium name="DOE Joint Genome Institute"/>
            <person name="Min B."/>
            <person name="Sierra-Patev S."/>
            <person name="Naranjo-Ortiz M."/>
            <person name="Looney B."/>
            <person name="Konkel Z."/>
            <person name="Slot J.C."/>
            <person name="Sakamoto Y."/>
            <person name="Steenwyk J.L."/>
            <person name="Rokas A."/>
            <person name="Carro J."/>
            <person name="Camarero S."/>
            <person name="Ferreira P."/>
            <person name="Molpeceres G."/>
            <person name="Ruiz-duenas F.J."/>
            <person name="Serrano A."/>
            <person name="Henrissat B."/>
            <person name="Drula E."/>
            <person name="Hughes K.W."/>
            <person name="Mata J.L."/>
            <person name="Ishikawa N.K."/>
            <person name="Vargas-Isla R."/>
            <person name="Ushijima S."/>
            <person name="Smith C.A."/>
            <person name="Ahrendt S."/>
            <person name="Andreopoulos W."/>
            <person name="He G."/>
            <person name="LaButti K."/>
            <person name="Lipzen A."/>
            <person name="Ng V."/>
            <person name="Riley R."/>
            <person name="Sandor L."/>
            <person name="Barry K."/>
            <person name="Martinez A.T."/>
            <person name="Xiao Y."/>
            <person name="Gibbons J.G."/>
            <person name="Terashima K."/>
            <person name="Hibbett D.S."/>
            <person name="Grigoriev I.V."/>
        </authorList>
    </citation>
    <scope>NUCLEOTIDE SEQUENCE</scope>
    <source>
        <strain evidence="4">ET3784</strain>
    </source>
</reference>
<feature type="region of interest" description="Disordered" evidence="3">
    <location>
        <begin position="462"/>
        <end position="536"/>
    </location>
</feature>
<comment type="subcellular location">
    <subcellularLocation>
        <location evidence="1">Nucleus</location>
    </subcellularLocation>
</comment>
<keyword evidence="5" id="KW-1185">Reference proteome</keyword>
<feature type="compositionally biased region" description="Polar residues" evidence="3">
    <location>
        <begin position="227"/>
        <end position="247"/>
    </location>
</feature>
<dbReference type="Gene3D" id="3.30.160.360">
    <property type="match status" value="1"/>
</dbReference>
<feature type="region of interest" description="Disordered" evidence="3">
    <location>
        <begin position="644"/>
        <end position="722"/>
    </location>
</feature>
<dbReference type="GO" id="GO:0005634">
    <property type="term" value="C:nucleus"/>
    <property type="evidence" value="ECO:0007669"/>
    <property type="project" value="UniProtKB-SubCell"/>
</dbReference>
<keyword evidence="2" id="KW-0539">Nucleus</keyword>
<comment type="caution">
    <text evidence="4">The sequence shown here is derived from an EMBL/GenBank/DDBJ whole genome shotgun (WGS) entry which is preliminary data.</text>
</comment>
<feature type="compositionally biased region" description="Polar residues" evidence="3">
    <location>
        <begin position="19"/>
        <end position="37"/>
    </location>
</feature>
<feature type="region of interest" description="Disordered" evidence="3">
    <location>
        <begin position="404"/>
        <end position="431"/>
    </location>
</feature>
<feature type="compositionally biased region" description="Basic and acidic residues" evidence="3">
    <location>
        <begin position="652"/>
        <end position="676"/>
    </location>
</feature>
<evidence type="ECO:0000256" key="3">
    <source>
        <dbReference type="SAM" id="MobiDB-lite"/>
    </source>
</evidence>
<dbReference type="AlphaFoldDB" id="A0AA38JRZ4"/>
<dbReference type="Pfam" id="PF05964">
    <property type="entry name" value="FYRN"/>
    <property type="match status" value="1"/>
</dbReference>